<evidence type="ECO:0000313" key="2">
    <source>
        <dbReference type="EMBL" id="CAB4653633.1"/>
    </source>
</evidence>
<accession>A0A6J6KYY1</accession>
<sequence length="73" mass="8020">MRTADYQAAIWVAPIAWVIALLTTGQLAPMRGGSFLREQVLHLAYGLAMHAWWILGATALSASVAIFRRGRQP</sequence>
<name>A0A6J6KYY1_9ZZZZ</name>
<gene>
    <name evidence="2" type="ORF">UFOPK2237_00661</name>
</gene>
<protein>
    <submittedName>
        <fullName evidence="2">Unannotated protein</fullName>
    </submittedName>
</protein>
<organism evidence="2">
    <name type="scientific">freshwater metagenome</name>
    <dbReference type="NCBI Taxonomy" id="449393"/>
    <lineage>
        <taxon>unclassified sequences</taxon>
        <taxon>metagenomes</taxon>
        <taxon>ecological metagenomes</taxon>
    </lineage>
</organism>
<evidence type="ECO:0000256" key="1">
    <source>
        <dbReference type="SAM" id="Phobius"/>
    </source>
</evidence>
<reference evidence="2" key="1">
    <citation type="submission" date="2020-05" db="EMBL/GenBank/DDBJ databases">
        <authorList>
            <person name="Chiriac C."/>
            <person name="Salcher M."/>
            <person name="Ghai R."/>
            <person name="Kavagutti S V."/>
        </authorList>
    </citation>
    <scope>NUCLEOTIDE SEQUENCE</scope>
</reference>
<keyword evidence="1" id="KW-1133">Transmembrane helix</keyword>
<keyword evidence="1" id="KW-0472">Membrane</keyword>
<dbReference type="AlphaFoldDB" id="A0A6J6KYY1"/>
<dbReference type="EMBL" id="CAEZWI010000069">
    <property type="protein sequence ID" value="CAB4653633.1"/>
    <property type="molecule type" value="Genomic_DNA"/>
</dbReference>
<keyword evidence="1" id="KW-0812">Transmembrane</keyword>
<feature type="transmembrane region" description="Helical" evidence="1">
    <location>
        <begin position="40"/>
        <end position="67"/>
    </location>
</feature>
<feature type="transmembrane region" description="Helical" evidence="1">
    <location>
        <begin position="9"/>
        <end position="28"/>
    </location>
</feature>
<proteinExistence type="predicted"/>